<accession>A0AC61S8F9</accession>
<name>A0AC61S8F9_9BACT</name>
<comment type="caution">
    <text evidence="1">The sequence shown here is derived from an EMBL/GenBank/DDBJ whole genome shotgun (WGS) entry which is preliminary data.</text>
</comment>
<evidence type="ECO:0000313" key="2">
    <source>
        <dbReference type="Proteomes" id="UP000305401"/>
    </source>
</evidence>
<dbReference type="EMBL" id="SSTG01000002">
    <property type="protein sequence ID" value="THG55325.1"/>
    <property type="molecule type" value="Genomic_DNA"/>
</dbReference>
<dbReference type="Proteomes" id="UP000305401">
    <property type="component" value="Unassembled WGS sequence"/>
</dbReference>
<sequence length="299" mass="32197">MKRFSKEFKIGLSILVAAIVLFSGINYLKGINVFKAANYYYVSYENVNGLTVSSPVTLNGYKIGQVRDIAYEYDNPGHVLVELSLDKKLNVPAGSKAVISQDILGTASIVLHFSQSQSNHNIGDKLIGETAPSLLDDVTKNMLPSVNNIVAKVDTLLTGVNALITDSALINSVKRLDKLTANLEATTAQLNKSLASLPATMSGVNSTVANLDTITADLTAVTGQLKQVQLASTLNKVDTIAANLAWVTGQMTSNDNSIGLLLNNRKLYDNLDNATTTIDSILVDVKKNPRKYIPPIKIF</sequence>
<reference evidence="1" key="1">
    <citation type="submission" date="2019-04" db="EMBL/GenBank/DDBJ databases">
        <title>Microbes associate with the intestines of laboratory mice.</title>
        <authorList>
            <person name="Navarre W."/>
            <person name="Wong E."/>
            <person name="Huang K.C."/>
            <person name="Tropini C."/>
            <person name="Ng K."/>
            <person name="Yu B."/>
        </authorList>
    </citation>
    <scope>NUCLEOTIDE SEQUENCE</scope>
    <source>
        <strain evidence="1">NM86_A22</strain>
    </source>
</reference>
<gene>
    <name evidence="1" type="ORF">E5990_00530</name>
</gene>
<organism evidence="1 2">
    <name type="scientific">Muribaculum caecicola</name>
    <dbReference type="NCBI Taxonomy" id="3038144"/>
    <lineage>
        <taxon>Bacteria</taxon>
        <taxon>Pseudomonadati</taxon>
        <taxon>Bacteroidota</taxon>
        <taxon>Bacteroidia</taxon>
        <taxon>Bacteroidales</taxon>
        <taxon>Muribaculaceae</taxon>
        <taxon>Muribaculum</taxon>
    </lineage>
</organism>
<proteinExistence type="predicted"/>
<protein>
    <submittedName>
        <fullName evidence="1">MCE family protein</fullName>
    </submittedName>
</protein>
<keyword evidence="2" id="KW-1185">Reference proteome</keyword>
<evidence type="ECO:0000313" key="1">
    <source>
        <dbReference type="EMBL" id="THG55325.1"/>
    </source>
</evidence>